<dbReference type="PANTHER" id="PTHR38730">
    <property type="entry name" value="SLL7028 PROTEIN"/>
    <property type="match status" value="1"/>
</dbReference>
<dbReference type="Pfam" id="PF09967">
    <property type="entry name" value="DUF2201"/>
    <property type="match status" value="1"/>
</dbReference>
<evidence type="ECO:0000313" key="4">
    <source>
        <dbReference type="Proteomes" id="UP000076962"/>
    </source>
</evidence>
<dbReference type="InterPro" id="IPR018698">
    <property type="entry name" value="VWA-like_dom"/>
</dbReference>
<dbReference type="AlphaFoldDB" id="A0A176S6C9"/>
<dbReference type="EMBL" id="LUTY01000231">
    <property type="protein sequence ID" value="OAD23661.1"/>
    <property type="molecule type" value="Genomic_DNA"/>
</dbReference>
<gene>
    <name evidence="3" type="ORF">THIOM_000500</name>
</gene>
<keyword evidence="4" id="KW-1185">Reference proteome</keyword>
<feature type="region of interest" description="Disordered" evidence="1">
    <location>
        <begin position="86"/>
        <end position="106"/>
    </location>
</feature>
<comment type="caution">
    <text evidence="3">The sequence shown here is derived from an EMBL/GenBank/DDBJ whole genome shotgun (WGS) entry which is preliminary data.</text>
</comment>
<reference evidence="3 4" key="1">
    <citation type="submission" date="2016-05" db="EMBL/GenBank/DDBJ databases">
        <title>Single-cell genome of chain-forming Candidatus Thiomargarita nelsonii and comparison to other large sulfur-oxidizing bacteria.</title>
        <authorList>
            <person name="Winkel M."/>
            <person name="Salman V."/>
            <person name="Woyke T."/>
            <person name="Schulz-Vogt H."/>
            <person name="Richter M."/>
            <person name="Flood B."/>
            <person name="Bailey J."/>
            <person name="Amann R."/>
            <person name="Mussmann M."/>
        </authorList>
    </citation>
    <scope>NUCLEOTIDE SEQUENCE [LARGE SCALE GENOMIC DNA]</scope>
    <source>
        <strain evidence="3 4">THI036</strain>
    </source>
</reference>
<feature type="domain" description="VWA-like" evidence="2">
    <location>
        <begin position="117"/>
        <end position="194"/>
    </location>
</feature>
<dbReference type="PATRIC" id="fig|1003181.4.peg.734"/>
<organism evidence="3 4">
    <name type="scientific">Candidatus Thiomargarita nelsonii</name>
    <dbReference type="NCBI Taxonomy" id="1003181"/>
    <lineage>
        <taxon>Bacteria</taxon>
        <taxon>Pseudomonadati</taxon>
        <taxon>Pseudomonadota</taxon>
        <taxon>Gammaproteobacteria</taxon>
        <taxon>Thiotrichales</taxon>
        <taxon>Thiotrichaceae</taxon>
        <taxon>Thiomargarita</taxon>
    </lineage>
</organism>
<accession>A0A176S6C9</accession>
<sequence>MRGIGLGDILGSPDWWQNDEGVDLDEFYRRCLMEGLEYHQSRRGLLPASLVEEINALSHPPIPWDVALAKWFDNYIKPLEKRRTYARPSRRQSSTPDIPRPRWAPFEDTEEGRTFGVVLDTSGSMDRKLLAKALGAIASYSLYKEVPLVRVVFCDAYHYDQGYMAPEAIAGKVKVRGRGGTVLQPGIDLLERAEDFPKNGPILVITDGFCDRVRIRRDHAFLIPVGAQLPFTPKGKIFRMS</sequence>
<protein>
    <recommendedName>
        <fullName evidence="2">VWA-like domain-containing protein</fullName>
    </recommendedName>
</protein>
<dbReference type="Proteomes" id="UP000076962">
    <property type="component" value="Unassembled WGS sequence"/>
</dbReference>
<name>A0A176S6C9_9GAMM</name>
<evidence type="ECO:0000313" key="3">
    <source>
        <dbReference type="EMBL" id="OAD23661.1"/>
    </source>
</evidence>
<dbReference type="PANTHER" id="PTHR38730:SF1">
    <property type="entry name" value="SLL7028 PROTEIN"/>
    <property type="match status" value="1"/>
</dbReference>
<evidence type="ECO:0000256" key="1">
    <source>
        <dbReference type="SAM" id="MobiDB-lite"/>
    </source>
</evidence>
<proteinExistence type="predicted"/>
<evidence type="ECO:0000259" key="2">
    <source>
        <dbReference type="Pfam" id="PF09967"/>
    </source>
</evidence>